<sequence length="259" mass="30252">MAHRTQDTNLHAHITTFNDFLSYPKNHCPSVGSVEHRHMGFKLRFDKEVWNASVSEPVSRDERANSCGHRSWYFTQHNTKARQQPRLQKPGRKSRNHKIQRQQPQHLKLHRQQIHPAKQCKAKLYTFHHGGPNRARKGHMKNDITLETPCLSVACATCWHWRAMEMVVLHGPRAREWCGITERNISLLKIIWIVREARTLPESKCGLRMCRDGGKEIIESDFSIFVALNENSELETSEVVQYVEREYLALSWDARLDQS</sequence>
<evidence type="ECO:0000313" key="3">
    <source>
        <dbReference type="Proteomes" id="UP000002668"/>
    </source>
</evidence>
<dbReference type="InParanoid" id="E4ZRX8"/>
<accession>E4ZRX8</accession>
<feature type="compositionally biased region" description="Basic residues" evidence="1">
    <location>
        <begin position="89"/>
        <end position="100"/>
    </location>
</feature>
<evidence type="ECO:0000313" key="2">
    <source>
        <dbReference type="EMBL" id="CBX94158.1"/>
    </source>
</evidence>
<feature type="region of interest" description="Disordered" evidence="1">
    <location>
        <begin position="78"/>
        <end position="109"/>
    </location>
</feature>
<dbReference type="AlphaFoldDB" id="E4ZRX8"/>
<keyword evidence="3" id="KW-1185">Reference proteome</keyword>
<dbReference type="VEuPathDB" id="FungiDB:LEMA_P123100.1"/>
<evidence type="ECO:0000256" key="1">
    <source>
        <dbReference type="SAM" id="MobiDB-lite"/>
    </source>
</evidence>
<gene>
    <name evidence="2" type="ORF">LEMA_P123100.1</name>
</gene>
<protein>
    <submittedName>
        <fullName evidence="2">Predicted protein</fullName>
    </submittedName>
</protein>
<dbReference type="Proteomes" id="UP000002668">
    <property type="component" value="Genome"/>
</dbReference>
<proteinExistence type="predicted"/>
<dbReference type="OrthoDB" id="3777700at2759"/>
<name>E4ZRX8_LEPMJ</name>
<organism evidence="3">
    <name type="scientific">Leptosphaeria maculans (strain JN3 / isolate v23.1.3 / race Av1-4-5-6-7-8)</name>
    <name type="common">Blackleg fungus</name>
    <name type="synonym">Phoma lingam</name>
    <dbReference type="NCBI Taxonomy" id="985895"/>
    <lineage>
        <taxon>Eukaryota</taxon>
        <taxon>Fungi</taxon>
        <taxon>Dikarya</taxon>
        <taxon>Ascomycota</taxon>
        <taxon>Pezizomycotina</taxon>
        <taxon>Dothideomycetes</taxon>
        <taxon>Pleosporomycetidae</taxon>
        <taxon>Pleosporales</taxon>
        <taxon>Pleosporineae</taxon>
        <taxon>Leptosphaeriaceae</taxon>
        <taxon>Plenodomus</taxon>
        <taxon>Plenodomus lingam/Leptosphaeria maculans species complex</taxon>
    </lineage>
</organism>
<dbReference type="HOGENOM" id="CLU_1073901_0_0_1"/>
<reference evidence="3" key="1">
    <citation type="journal article" date="2011" name="Nat. Commun.">
        <title>Effector diversification within compartments of the Leptosphaeria maculans genome affected by Repeat-Induced Point mutations.</title>
        <authorList>
            <person name="Rouxel T."/>
            <person name="Grandaubert J."/>
            <person name="Hane J.K."/>
            <person name="Hoede C."/>
            <person name="van de Wouw A.P."/>
            <person name="Couloux A."/>
            <person name="Dominguez V."/>
            <person name="Anthouard V."/>
            <person name="Bally P."/>
            <person name="Bourras S."/>
            <person name="Cozijnsen A.J."/>
            <person name="Ciuffetti L.M."/>
            <person name="Degrave A."/>
            <person name="Dilmaghani A."/>
            <person name="Duret L."/>
            <person name="Fudal I."/>
            <person name="Goodwin S.B."/>
            <person name="Gout L."/>
            <person name="Glaser N."/>
            <person name="Linglin J."/>
            <person name="Kema G.H.J."/>
            <person name="Lapalu N."/>
            <person name="Lawrence C.B."/>
            <person name="May K."/>
            <person name="Meyer M."/>
            <person name="Ollivier B."/>
            <person name="Poulain J."/>
            <person name="Schoch C.L."/>
            <person name="Simon A."/>
            <person name="Spatafora J.W."/>
            <person name="Stachowiak A."/>
            <person name="Turgeon B.G."/>
            <person name="Tyler B.M."/>
            <person name="Vincent D."/>
            <person name="Weissenbach J."/>
            <person name="Amselem J."/>
            <person name="Quesneville H."/>
            <person name="Oliver R.P."/>
            <person name="Wincker P."/>
            <person name="Balesdent M.-H."/>
            <person name="Howlett B.J."/>
        </authorList>
    </citation>
    <scope>NUCLEOTIDE SEQUENCE [LARGE SCALE GENOMIC DNA]</scope>
    <source>
        <strain evidence="3">JN3 / isolate v23.1.3 / race Av1-4-5-6-7-8</strain>
    </source>
</reference>
<dbReference type="EMBL" id="FP929120">
    <property type="protein sequence ID" value="CBX94158.1"/>
    <property type="molecule type" value="Genomic_DNA"/>
</dbReference>